<feature type="transmembrane region" description="Helical" evidence="7">
    <location>
        <begin position="823"/>
        <end position="846"/>
    </location>
</feature>
<evidence type="ECO:0000256" key="5">
    <source>
        <dbReference type="ARBA" id="ARBA00023136"/>
    </source>
</evidence>
<dbReference type="Pfam" id="PF02687">
    <property type="entry name" value="FtsX"/>
    <property type="match status" value="2"/>
</dbReference>
<feature type="transmembrane region" description="Helical" evidence="7">
    <location>
        <begin position="332"/>
        <end position="359"/>
    </location>
</feature>
<feature type="domain" description="ABC3 transporter permease C-terminal" evidence="8">
    <location>
        <begin position="740"/>
        <end position="856"/>
    </location>
</feature>
<feature type="transmembrane region" description="Helical" evidence="7">
    <location>
        <begin position="457"/>
        <end position="477"/>
    </location>
</feature>
<dbReference type="Pfam" id="PF12704">
    <property type="entry name" value="MacB_PCD"/>
    <property type="match status" value="1"/>
</dbReference>
<comment type="subcellular location">
    <subcellularLocation>
        <location evidence="1">Cell membrane</location>
        <topology evidence="1">Multi-pass membrane protein</topology>
    </subcellularLocation>
</comment>
<evidence type="ECO:0000256" key="6">
    <source>
        <dbReference type="ARBA" id="ARBA00038076"/>
    </source>
</evidence>
<feature type="transmembrane region" description="Helical" evidence="7">
    <location>
        <begin position="281"/>
        <end position="304"/>
    </location>
</feature>
<evidence type="ECO:0000256" key="2">
    <source>
        <dbReference type="ARBA" id="ARBA00022475"/>
    </source>
</evidence>
<dbReference type="InterPro" id="IPR050250">
    <property type="entry name" value="Macrolide_Exporter_MacB"/>
</dbReference>
<keyword evidence="3 7" id="KW-0812">Transmembrane</keyword>
<protein>
    <submittedName>
        <fullName evidence="10">ABC transporter permease</fullName>
    </submittedName>
</protein>
<keyword evidence="5 7" id="KW-0472">Membrane</keyword>
<evidence type="ECO:0000256" key="7">
    <source>
        <dbReference type="SAM" id="Phobius"/>
    </source>
</evidence>
<dbReference type="GO" id="GO:0022857">
    <property type="term" value="F:transmembrane transporter activity"/>
    <property type="evidence" value="ECO:0007669"/>
    <property type="project" value="TreeGrafter"/>
</dbReference>
<keyword evidence="4 7" id="KW-1133">Transmembrane helix</keyword>
<feature type="transmembrane region" description="Helical" evidence="7">
    <location>
        <begin position="379"/>
        <end position="402"/>
    </location>
</feature>
<gene>
    <name evidence="10" type="ORF">FS935_00310</name>
</gene>
<feature type="transmembrane region" description="Helical" evidence="7">
    <location>
        <begin position="788"/>
        <end position="811"/>
    </location>
</feature>
<dbReference type="InterPro" id="IPR003838">
    <property type="entry name" value="ABC3_permease_C"/>
</dbReference>
<keyword evidence="11" id="KW-1185">Reference proteome</keyword>
<dbReference type="GO" id="GO:0005886">
    <property type="term" value="C:plasma membrane"/>
    <property type="evidence" value="ECO:0007669"/>
    <property type="project" value="UniProtKB-SubCell"/>
</dbReference>
<reference evidence="10 11" key="1">
    <citation type="journal article" date="2005" name="Int. J. Syst. Evol. Microbiol.">
        <title>Bacillus litoralis sp. nov., isolated from a tidal flat of the Yellow Sea in Korea.</title>
        <authorList>
            <person name="Yoon J.H."/>
            <person name="Oh T.K."/>
        </authorList>
    </citation>
    <scope>NUCLEOTIDE SEQUENCE [LARGE SCALE GENOMIC DNA]</scope>
    <source>
        <strain evidence="10 11">SW-211</strain>
    </source>
</reference>
<feature type="domain" description="MacB-like periplasmic core" evidence="9">
    <location>
        <begin position="19"/>
        <end position="203"/>
    </location>
</feature>
<sequence length="865" mass="96189">MNIINKLTIRHLKENKRRTLVTIIGVIISVAMITAVATLGVSFLNLMIREDISQNGEWHVNYKNVNAEQIEAIERDKATEKVMLSRDLGYAHLPNSKNLNKPYLFVKEYDPAAFEQFPIEVSEGRLPQAENEVVISEEIENNAGVKYKIGDQLTLDIGNRVGNGGEAGLDQTNGLIKNENGIAEELKITSTKTLTIVGTIKRPPWEYSWAPGYTIISYIDKSLVSNAKKANAIVMLKKVKGSIFESTKEFAEKQNIESIGYNSELLRYYGVTKNDNLRVTLFSLLGIIMIVIIVGSVALIYNAFAISVSERSRHLGMLASVGATKKQKRNSVFFEGVIIGAISIPIGLLSGIGGIAVTFSFINSYLQGALNVSEKLEVIVTPGSIMVACVVSVVTIFISTFYPAKKASKVSAIDALRQTQDIKLTGKAVKTSRFVRKLFGIEAEIGLKNLKRNKRRYQATVFSLVISIVLFLAVSFFTENIKKSLELSQGDITSDIQVYGYGSENGLKELEPLTKVDYVTESVMANEVLVNAMVDLDFASNEILELVKEDDSALIDGKYPYFASIYGLEKDSFREYATSIGVDSEKLEQSKQNSAIIIEEIKYEDAESGKVIETKTINADIGQKLDIYAINYEDTEDREFLNSVEIAALTNQAPIGIQKASLGGITIIVQQETLNKLVGSNKQTLSEMQPILFMNSSDPLGTQKVLDEMNLANVDIFNVHERRQEQEQMVLLLSVFTYGFITLISLISIANIFNTISTSISLRKREFAMLRSVGMTPKGFNKMINYESIFYGIKSLTYGLPISFIIMYLMYLGLKQTFEYGFVVPWLSVAFSIVIIFIIVGLAMFYSIQKIKKDNIIDGLKQESV</sequence>
<dbReference type="OrthoDB" id="9793166at2"/>
<evidence type="ECO:0000313" key="11">
    <source>
        <dbReference type="Proteomes" id="UP000321363"/>
    </source>
</evidence>
<feature type="domain" description="ABC3 transporter permease C-terminal" evidence="8">
    <location>
        <begin position="287"/>
        <end position="411"/>
    </location>
</feature>
<dbReference type="RefSeq" id="WP_146945549.1">
    <property type="nucleotide sequence ID" value="NZ_VOQF01000001.1"/>
</dbReference>
<comment type="caution">
    <text evidence="10">The sequence shown here is derived from an EMBL/GenBank/DDBJ whole genome shotgun (WGS) entry which is preliminary data.</text>
</comment>
<dbReference type="PANTHER" id="PTHR30572">
    <property type="entry name" value="MEMBRANE COMPONENT OF TRANSPORTER-RELATED"/>
    <property type="match status" value="1"/>
</dbReference>
<proteinExistence type="inferred from homology"/>
<comment type="similarity">
    <text evidence="6">Belongs to the ABC-4 integral membrane protein family.</text>
</comment>
<dbReference type="InterPro" id="IPR025857">
    <property type="entry name" value="MacB_PCD"/>
</dbReference>
<evidence type="ECO:0000259" key="8">
    <source>
        <dbReference type="Pfam" id="PF02687"/>
    </source>
</evidence>
<accession>A0A5C6W8A5</accession>
<dbReference type="EMBL" id="VOQF01000001">
    <property type="protein sequence ID" value="TXC92690.1"/>
    <property type="molecule type" value="Genomic_DNA"/>
</dbReference>
<keyword evidence="2" id="KW-1003">Cell membrane</keyword>
<evidence type="ECO:0000256" key="3">
    <source>
        <dbReference type="ARBA" id="ARBA00022692"/>
    </source>
</evidence>
<evidence type="ECO:0000256" key="1">
    <source>
        <dbReference type="ARBA" id="ARBA00004651"/>
    </source>
</evidence>
<dbReference type="AlphaFoldDB" id="A0A5C6W8A5"/>
<dbReference type="PANTHER" id="PTHR30572:SF4">
    <property type="entry name" value="ABC TRANSPORTER PERMEASE YTRF"/>
    <property type="match status" value="1"/>
</dbReference>
<dbReference type="Proteomes" id="UP000321363">
    <property type="component" value="Unassembled WGS sequence"/>
</dbReference>
<name>A0A5C6W8A5_9BACI</name>
<evidence type="ECO:0000259" key="9">
    <source>
        <dbReference type="Pfam" id="PF12704"/>
    </source>
</evidence>
<evidence type="ECO:0000313" key="10">
    <source>
        <dbReference type="EMBL" id="TXC92690.1"/>
    </source>
</evidence>
<organism evidence="10 11">
    <name type="scientific">Metabacillus litoralis</name>
    <dbReference type="NCBI Taxonomy" id="152268"/>
    <lineage>
        <taxon>Bacteria</taxon>
        <taxon>Bacillati</taxon>
        <taxon>Bacillota</taxon>
        <taxon>Bacilli</taxon>
        <taxon>Bacillales</taxon>
        <taxon>Bacillaceae</taxon>
        <taxon>Metabacillus</taxon>
    </lineage>
</organism>
<evidence type="ECO:0000256" key="4">
    <source>
        <dbReference type="ARBA" id="ARBA00022989"/>
    </source>
</evidence>
<feature type="transmembrane region" description="Helical" evidence="7">
    <location>
        <begin position="729"/>
        <end position="753"/>
    </location>
</feature>
<feature type="transmembrane region" description="Helical" evidence="7">
    <location>
        <begin position="20"/>
        <end position="44"/>
    </location>
</feature>